<proteinExistence type="predicted"/>
<keyword evidence="4" id="KW-1185">Reference proteome</keyword>
<keyword evidence="2" id="KW-0732">Signal</keyword>
<feature type="chain" id="PRO_5046322267" evidence="2">
    <location>
        <begin position="29"/>
        <end position="76"/>
    </location>
</feature>
<feature type="signal peptide" evidence="2">
    <location>
        <begin position="1"/>
        <end position="28"/>
    </location>
</feature>
<organism evidence="3 4">
    <name type="scientific">Kibdelosporangium lantanae</name>
    <dbReference type="NCBI Taxonomy" id="1497396"/>
    <lineage>
        <taxon>Bacteria</taxon>
        <taxon>Bacillati</taxon>
        <taxon>Actinomycetota</taxon>
        <taxon>Actinomycetes</taxon>
        <taxon>Pseudonocardiales</taxon>
        <taxon>Pseudonocardiaceae</taxon>
        <taxon>Kibdelosporangium</taxon>
    </lineage>
</organism>
<accession>A0ABW3MGM0</accession>
<sequence>MMNRRRFRYPVAAATAIALLVSSEQAMATLPSDSKLTWSLPALQKEKSVPGSPVAFKHPPAKDKRDSGLAAPKWPA</sequence>
<dbReference type="Proteomes" id="UP001597045">
    <property type="component" value="Unassembled WGS sequence"/>
</dbReference>
<evidence type="ECO:0000313" key="4">
    <source>
        <dbReference type="Proteomes" id="UP001597045"/>
    </source>
</evidence>
<evidence type="ECO:0000313" key="3">
    <source>
        <dbReference type="EMBL" id="MFD1049666.1"/>
    </source>
</evidence>
<name>A0ABW3MGM0_9PSEU</name>
<protein>
    <submittedName>
        <fullName evidence="3">Uncharacterized protein</fullName>
    </submittedName>
</protein>
<reference evidence="4" key="1">
    <citation type="journal article" date="2019" name="Int. J. Syst. Evol. Microbiol.">
        <title>The Global Catalogue of Microorganisms (GCM) 10K type strain sequencing project: providing services to taxonomists for standard genome sequencing and annotation.</title>
        <authorList>
            <consortium name="The Broad Institute Genomics Platform"/>
            <consortium name="The Broad Institute Genome Sequencing Center for Infectious Disease"/>
            <person name="Wu L."/>
            <person name="Ma J."/>
        </authorList>
    </citation>
    <scope>NUCLEOTIDE SEQUENCE [LARGE SCALE GENOMIC DNA]</scope>
    <source>
        <strain evidence="4">JCM 31486</strain>
    </source>
</reference>
<feature type="non-terminal residue" evidence="3">
    <location>
        <position position="76"/>
    </location>
</feature>
<dbReference type="EMBL" id="JBHTIS010002323">
    <property type="protein sequence ID" value="MFD1049666.1"/>
    <property type="molecule type" value="Genomic_DNA"/>
</dbReference>
<feature type="region of interest" description="Disordered" evidence="1">
    <location>
        <begin position="47"/>
        <end position="76"/>
    </location>
</feature>
<comment type="caution">
    <text evidence="3">The sequence shown here is derived from an EMBL/GenBank/DDBJ whole genome shotgun (WGS) entry which is preliminary data.</text>
</comment>
<evidence type="ECO:0000256" key="1">
    <source>
        <dbReference type="SAM" id="MobiDB-lite"/>
    </source>
</evidence>
<evidence type="ECO:0000256" key="2">
    <source>
        <dbReference type="SAM" id="SignalP"/>
    </source>
</evidence>
<gene>
    <name evidence="3" type="ORF">ACFQ1S_31135</name>
</gene>